<evidence type="ECO:0000256" key="2">
    <source>
        <dbReference type="ARBA" id="ARBA00023027"/>
    </source>
</evidence>
<evidence type="ECO:0000256" key="1">
    <source>
        <dbReference type="ARBA" id="ARBA00023002"/>
    </source>
</evidence>
<dbReference type="InterPro" id="IPR029753">
    <property type="entry name" value="D-isomer_DH_CS"/>
</dbReference>
<organism evidence="4 5">
    <name type="scientific">Nakamurella aerolata</name>
    <dbReference type="NCBI Taxonomy" id="1656892"/>
    <lineage>
        <taxon>Bacteria</taxon>
        <taxon>Bacillati</taxon>
        <taxon>Actinomycetota</taxon>
        <taxon>Actinomycetes</taxon>
        <taxon>Nakamurellales</taxon>
        <taxon>Nakamurellaceae</taxon>
        <taxon>Nakamurella</taxon>
    </lineage>
</organism>
<dbReference type="GO" id="GO:0016616">
    <property type="term" value="F:oxidoreductase activity, acting on the CH-OH group of donors, NAD or NADP as acceptor"/>
    <property type="evidence" value="ECO:0007669"/>
    <property type="project" value="UniProtKB-ARBA"/>
</dbReference>
<gene>
    <name evidence="4" type="ORF">HKD39_04690</name>
</gene>
<evidence type="ECO:0000259" key="3">
    <source>
        <dbReference type="Pfam" id="PF02826"/>
    </source>
</evidence>
<dbReference type="Gene3D" id="3.40.50.720">
    <property type="entry name" value="NAD(P)-binding Rossmann-like Domain"/>
    <property type="match status" value="2"/>
</dbReference>
<evidence type="ECO:0000313" key="4">
    <source>
        <dbReference type="EMBL" id="NNG35021.1"/>
    </source>
</evidence>
<dbReference type="PANTHER" id="PTHR43333">
    <property type="entry name" value="2-HACID_DH_C DOMAIN-CONTAINING PROTEIN"/>
    <property type="match status" value="1"/>
</dbReference>
<dbReference type="SUPFAM" id="SSF51735">
    <property type="entry name" value="NAD(P)-binding Rossmann-fold domains"/>
    <property type="match status" value="1"/>
</dbReference>
<dbReference type="AlphaFoldDB" id="A0A849A7J5"/>
<dbReference type="PROSITE" id="PS00671">
    <property type="entry name" value="D_2_HYDROXYACID_DH_3"/>
    <property type="match status" value="1"/>
</dbReference>
<comment type="caution">
    <text evidence="4">The sequence shown here is derived from an EMBL/GenBank/DDBJ whole genome shotgun (WGS) entry which is preliminary data.</text>
</comment>
<dbReference type="RefSeq" id="WP_171198663.1">
    <property type="nucleotide sequence ID" value="NZ_JABEND010000002.1"/>
</dbReference>
<dbReference type="EMBL" id="JABEND010000002">
    <property type="protein sequence ID" value="NNG35021.1"/>
    <property type="molecule type" value="Genomic_DNA"/>
</dbReference>
<dbReference type="InterPro" id="IPR036291">
    <property type="entry name" value="NAD(P)-bd_dom_sf"/>
</dbReference>
<dbReference type="CDD" id="cd05300">
    <property type="entry name" value="2-Hacid_dh_1"/>
    <property type="match status" value="1"/>
</dbReference>
<dbReference type="Proteomes" id="UP000562984">
    <property type="component" value="Unassembled WGS sequence"/>
</dbReference>
<dbReference type="Pfam" id="PF02826">
    <property type="entry name" value="2-Hacid_dh_C"/>
    <property type="match status" value="1"/>
</dbReference>
<dbReference type="InterPro" id="IPR006140">
    <property type="entry name" value="D-isomer_DH_NAD-bd"/>
</dbReference>
<evidence type="ECO:0000313" key="5">
    <source>
        <dbReference type="Proteomes" id="UP000562984"/>
    </source>
</evidence>
<feature type="domain" description="D-isomer specific 2-hydroxyacid dehydrogenase NAD-binding" evidence="3">
    <location>
        <begin position="152"/>
        <end position="323"/>
    </location>
</feature>
<proteinExistence type="predicted"/>
<accession>A0A849A7J5</accession>
<sequence>MDQQAAAPGTSHPARLRVAVATPLPEELADRITTAEPRVELLYRPELLSPQRFPADFGGDPAFRRTPEQQRQFERLLDSAEALYGIPDVSPDALRRTATANPSLRWVHTMAAGGGAAIKAAQLPAELLQRIVFTTSAGVHGASLAEFAVLGLLAGAKGLPRLQADQRAHRWPERYLMRQLSDLTVLVAGLGGIGTAVVERLRPFGCRIVGTSRSGHGLDGVDRVVAPDELADVVGEVDAVVSTLPGTDATRNLISANVFAAMKAGTILVNVGRGSVVDEAALLAALDDGTVGFAALDVFATEPLPVGNPLWEHPRVLVSPHTAALTATEEQRIAAVFARNASALLDGQPLRNRVNTVDFY</sequence>
<name>A0A849A7J5_9ACTN</name>
<dbReference type="GO" id="GO:0051287">
    <property type="term" value="F:NAD binding"/>
    <property type="evidence" value="ECO:0007669"/>
    <property type="project" value="InterPro"/>
</dbReference>
<protein>
    <submittedName>
        <fullName evidence="4">D-2-hydroxyacid dehydrogenase</fullName>
    </submittedName>
</protein>
<dbReference type="PANTHER" id="PTHR43333:SF1">
    <property type="entry name" value="D-ISOMER SPECIFIC 2-HYDROXYACID DEHYDROGENASE NAD-BINDING DOMAIN-CONTAINING PROTEIN"/>
    <property type="match status" value="1"/>
</dbReference>
<keyword evidence="5" id="KW-1185">Reference proteome</keyword>
<reference evidence="4 5" key="1">
    <citation type="submission" date="2020-05" db="EMBL/GenBank/DDBJ databases">
        <title>Nakamurella sp. DB0629 isolated from air conditioner.</title>
        <authorList>
            <person name="Kim D.H."/>
            <person name="Kim D.-U."/>
        </authorList>
    </citation>
    <scope>NUCLEOTIDE SEQUENCE [LARGE SCALE GENOMIC DNA]</scope>
    <source>
        <strain evidence="4 5">DB0629</strain>
    </source>
</reference>
<keyword evidence="2" id="KW-0520">NAD</keyword>
<keyword evidence="1" id="KW-0560">Oxidoreductase</keyword>